<gene>
    <name evidence="1" type="ORF">CEXT_291841</name>
</gene>
<name>A0AAV4YEZ5_CAEEX</name>
<comment type="caution">
    <text evidence="1">The sequence shown here is derived from an EMBL/GenBank/DDBJ whole genome shotgun (WGS) entry which is preliminary data.</text>
</comment>
<dbReference type="Proteomes" id="UP001054945">
    <property type="component" value="Unassembled WGS sequence"/>
</dbReference>
<protein>
    <submittedName>
        <fullName evidence="1">Uncharacterized protein</fullName>
    </submittedName>
</protein>
<keyword evidence="2" id="KW-1185">Reference proteome</keyword>
<evidence type="ECO:0000313" key="2">
    <source>
        <dbReference type="Proteomes" id="UP001054945"/>
    </source>
</evidence>
<proteinExistence type="predicted"/>
<evidence type="ECO:0000313" key="1">
    <source>
        <dbReference type="EMBL" id="GIZ04824.1"/>
    </source>
</evidence>
<dbReference type="EMBL" id="BPLR01019148">
    <property type="protein sequence ID" value="GIZ04824.1"/>
    <property type="molecule type" value="Genomic_DNA"/>
</dbReference>
<sequence length="97" mass="11639">MISLQTILALSSRHFRKENSEGQRRFFCGRKGHSLPFEVETREESYANEADDQRFNDRAEEFDEERSRTETFLRWTNSYLEISKNAFNIEKTDPQRI</sequence>
<reference evidence="1 2" key="1">
    <citation type="submission" date="2021-06" db="EMBL/GenBank/DDBJ databases">
        <title>Caerostris extrusa draft genome.</title>
        <authorList>
            <person name="Kono N."/>
            <person name="Arakawa K."/>
        </authorList>
    </citation>
    <scope>NUCLEOTIDE SEQUENCE [LARGE SCALE GENOMIC DNA]</scope>
</reference>
<organism evidence="1 2">
    <name type="scientific">Caerostris extrusa</name>
    <name type="common">Bark spider</name>
    <name type="synonym">Caerostris bankana</name>
    <dbReference type="NCBI Taxonomy" id="172846"/>
    <lineage>
        <taxon>Eukaryota</taxon>
        <taxon>Metazoa</taxon>
        <taxon>Ecdysozoa</taxon>
        <taxon>Arthropoda</taxon>
        <taxon>Chelicerata</taxon>
        <taxon>Arachnida</taxon>
        <taxon>Araneae</taxon>
        <taxon>Araneomorphae</taxon>
        <taxon>Entelegynae</taxon>
        <taxon>Araneoidea</taxon>
        <taxon>Araneidae</taxon>
        <taxon>Caerostris</taxon>
    </lineage>
</organism>
<dbReference type="AlphaFoldDB" id="A0AAV4YEZ5"/>
<accession>A0AAV4YEZ5</accession>